<dbReference type="GO" id="GO:0042578">
    <property type="term" value="F:phosphoric ester hydrolase activity"/>
    <property type="evidence" value="ECO:0007669"/>
    <property type="project" value="TreeGrafter"/>
</dbReference>
<dbReference type="Gene3D" id="1.10.150.20">
    <property type="entry name" value="5' to 3' exonuclease, C-terminal subdomain"/>
    <property type="match status" value="1"/>
</dbReference>
<dbReference type="SUPFAM" id="SSF89550">
    <property type="entry name" value="PHP domain-like"/>
    <property type="match status" value="1"/>
</dbReference>
<dbReference type="OrthoDB" id="9808747at2"/>
<dbReference type="PANTHER" id="PTHR36928">
    <property type="entry name" value="PHOSPHATASE YCDX-RELATED"/>
    <property type="match status" value="1"/>
</dbReference>
<dbReference type="Pfam" id="PF02811">
    <property type="entry name" value="PHP"/>
    <property type="match status" value="1"/>
</dbReference>
<gene>
    <name evidence="2" type="ORF">EJ104_08065</name>
</gene>
<evidence type="ECO:0000313" key="3">
    <source>
        <dbReference type="Proteomes" id="UP000277766"/>
    </source>
</evidence>
<dbReference type="InterPro" id="IPR016195">
    <property type="entry name" value="Pol/histidinol_Pase-like"/>
</dbReference>
<dbReference type="InterPro" id="IPR047967">
    <property type="entry name" value="PolX_PHP"/>
</dbReference>
<reference evidence="2 3" key="1">
    <citation type="submission" date="2018-12" db="EMBL/GenBank/DDBJ databases">
        <title>Deinococcus radiophilus ATCC 27603 genome sequencing and assembly.</title>
        <authorList>
            <person name="Maclea K.S."/>
            <person name="Maynard C.R."/>
        </authorList>
    </citation>
    <scope>NUCLEOTIDE SEQUENCE [LARGE SCALE GENOMIC DNA]</scope>
    <source>
        <strain evidence="2 3">ATCC 27603</strain>
    </source>
</reference>
<protein>
    <submittedName>
        <fullName evidence="2">DNA polymerase/3'-5' exonuclease PolX</fullName>
    </submittedName>
</protein>
<dbReference type="GO" id="GO:0008270">
    <property type="term" value="F:zinc ion binding"/>
    <property type="evidence" value="ECO:0007669"/>
    <property type="project" value="TreeGrafter"/>
</dbReference>
<dbReference type="FunFam" id="3.20.20.140:FF:000047">
    <property type="entry name" value="PHP domain-containing protein"/>
    <property type="match status" value="1"/>
</dbReference>
<dbReference type="SUPFAM" id="SSF47802">
    <property type="entry name" value="DNA polymerase beta, N-terminal domain-like"/>
    <property type="match status" value="1"/>
</dbReference>
<dbReference type="EMBL" id="RXPE01000015">
    <property type="protein sequence ID" value="RTR26499.1"/>
    <property type="molecule type" value="Genomic_DNA"/>
</dbReference>
<dbReference type="Gene3D" id="3.20.20.140">
    <property type="entry name" value="Metal-dependent hydrolases"/>
    <property type="match status" value="1"/>
</dbReference>
<dbReference type="Pfam" id="PF14716">
    <property type="entry name" value="HHH_8"/>
    <property type="match status" value="1"/>
</dbReference>
<dbReference type="GO" id="GO:0005829">
    <property type="term" value="C:cytosol"/>
    <property type="evidence" value="ECO:0007669"/>
    <property type="project" value="TreeGrafter"/>
</dbReference>
<dbReference type="GO" id="GO:0004527">
    <property type="term" value="F:exonuclease activity"/>
    <property type="evidence" value="ECO:0007669"/>
    <property type="project" value="UniProtKB-KW"/>
</dbReference>
<organism evidence="2 3">
    <name type="scientific">Deinococcus radiophilus</name>
    <dbReference type="NCBI Taxonomy" id="32062"/>
    <lineage>
        <taxon>Bacteria</taxon>
        <taxon>Thermotogati</taxon>
        <taxon>Deinococcota</taxon>
        <taxon>Deinococci</taxon>
        <taxon>Deinococcales</taxon>
        <taxon>Deinococcaceae</taxon>
        <taxon>Deinococcus</taxon>
    </lineage>
</organism>
<dbReference type="InterPro" id="IPR004013">
    <property type="entry name" value="PHP_dom"/>
</dbReference>
<sequence length="513" mass="54029">MADLTRAALSRKDLVRALNQTADLLDVLGSDEGGFRATAYRSAARSLDRLEASSEDLQATQFAGVPKVGKGIAQELLAYLATGRFAPLDEVAEQVPEGVQGLFVVRGLGPKKVRALWDAGIDSVPRLLAAAQSGELAGIKGFGAKGAQALGEAAEFVLRSQDRFLLSSALQAAEAAQARLQAAGLTAQPGGELAGQRDTLSGAELLAGGDAAAWASALAGLEGWESIGEEGGTLVGRLAGVPLTVRPRGAAPAQAAYAPFGEPEHAGLQLPDPESLIQVKDIQGMLHTHSVWSDGTATLRAMLDETLRLGHSYLGTGDHSQAAAYAGGLAPERLREYTAEIRAMQAEGLPILAGAEVDILADGSLDYPDDLLAELDYVVASVHSNFGLSQAAQTGRLVRAASHPLVNILGHPTGRLLLRREGYAVDIDAVLEACAAHDTAAEINANPWRLDLRWQDALRWRGRVQFSINTDAHSLGGLRDLRYGVMIAQKAGLTPADVVNCLSAEDFRRWARG</sequence>
<keyword evidence="3" id="KW-1185">Reference proteome</keyword>
<evidence type="ECO:0000313" key="2">
    <source>
        <dbReference type="EMBL" id="RTR26499.1"/>
    </source>
</evidence>
<feature type="domain" description="Polymerase/histidinol phosphatase N-terminal" evidence="1">
    <location>
        <begin position="284"/>
        <end position="361"/>
    </location>
</feature>
<keyword evidence="2" id="KW-0378">Hydrolase</keyword>
<dbReference type="RefSeq" id="WP_126352245.1">
    <property type="nucleotide sequence ID" value="NZ_CP086380.1"/>
</dbReference>
<comment type="caution">
    <text evidence="2">The sequence shown here is derived from an EMBL/GenBank/DDBJ whole genome shotgun (WGS) entry which is preliminary data.</text>
</comment>
<accession>A0A3S0IL27</accession>
<dbReference type="CDD" id="cd07436">
    <property type="entry name" value="PHP_PolX"/>
    <property type="match status" value="1"/>
</dbReference>
<dbReference type="InterPro" id="IPR050243">
    <property type="entry name" value="PHP_phosphatase"/>
</dbReference>
<dbReference type="InterPro" id="IPR027421">
    <property type="entry name" value="DNA_pol_lamdba_lyase_dom_sf"/>
</dbReference>
<keyword evidence="2" id="KW-0540">Nuclease</keyword>
<dbReference type="Pfam" id="PF14520">
    <property type="entry name" value="HHH_5"/>
    <property type="match status" value="1"/>
</dbReference>
<dbReference type="SMART" id="SM00481">
    <property type="entry name" value="POLIIIAc"/>
    <property type="match status" value="1"/>
</dbReference>
<dbReference type="AlphaFoldDB" id="A0A3S0IL27"/>
<dbReference type="Proteomes" id="UP000277766">
    <property type="component" value="Unassembled WGS sequence"/>
</dbReference>
<dbReference type="InterPro" id="IPR010996">
    <property type="entry name" value="HHH_MUS81"/>
</dbReference>
<dbReference type="PANTHER" id="PTHR36928:SF1">
    <property type="entry name" value="PHOSPHATASE YCDX-RELATED"/>
    <property type="match status" value="1"/>
</dbReference>
<keyword evidence="2" id="KW-0269">Exonuclease</keyword>
<proteinExistence type="predicted"/>
<evidence type="ECO:0000259" key="1">
    <source>
        <dbReference type="SMART" id="SM00481"/>
    </source>
</evidence>
<dbReference type="InterPro" id="IPR003141">
    <property type="entry name" value="Pol/His_phosphatase_N"/>
</dbReference>
<dbReference type="Gene3D" id="1.10.150.110">
    <property type="entry name" value="DNA polymerase beta, N-terminal domain-like"/>
    <property type="match status" value="1"/>
</dbReference>
<name>A0A3S0IL27_9DEIO</name>